<feature type="domain" description="PKD" evidence="2">
    <location>
        <begin position="61"/>
        <end position="114"/>
    </location>
</feature>
<dbReference type="InterPro" id="IPR011047">
    <property type="entry name" value="Quinoprotein_ADH-like_sf"/>
</dbReference>
<dbReference type="EMBL" id="AP019735">
    <property type="protein sequence ID" value="BBL04963.1"/>
    <property type="molecule type" value="Genomic_DNA"/>
</dbReference>
<dbReference type="Pfam" id="PF13360">
    <property type="entry name" value="PQQ_2"/>
    <property type="match status" value="1"/>
</dbReference>
<dbReference type="SUPFAM" id="SSF50998">
    <property type="entry name" value="Quinoprotein alcohol dehydrogenase-like"/>
    <property type="match status" value="1"/>
</dbReference>
<dbReference type="InterPro" id="IPR018391">
    <property type="entry name" value="PQQ_b-propeller_rpt"/>
</dbReference>
<keyword evidence="4" id="KW-1185">Reference proteome</keyword>
<accession>A0A4Y1WV51</accession>
<feature type="chain" id="PRO_5021367466" description="PKD domain-containing protein" evidence="1">
    <location>
        <begin position="20"/>
        <end position="633"/>
    </location>
</feature>
<evidence type="ECO:0000259" key="2">
    <source>
        <dbReference type="PROSITE" id="PS50093"/>
    </source>
</evidence>
<dbReference type="Gene3D" id="2.40.128.630">
    <property type="match status" value="1"/>
</dbReference>
<organism evidence="3 4">
    <name type="scientific">Alistipes communis</name>
    <dbReference type="NCBI Taxonomy" id="2585118"/>
    <lineage>
        <taxon>Bacteria</taxon>
        <taxon>Pseudomonadati</taxon>
        <taxon>Bacteroidota</taxon>
        <taxon>Bacteroidia</taxon>
        <taxon>Bacteroidales</taxon>
        <taxon>Rikenellaceae</taxon>
        <taxon>Alistipes</taxon>
    </lineage>
</organism>
<evidence type="ECO:0000313" key="3">
    <source>
        <dbReference type="EMBL" id="BBL04963.1"/>
    </source>
</evidence>
<dbReference type="CDD" id="cd00146">
    <property type="entry name" value="PKD"/>
    <property type="match status" value="1"/>
</dbReference>
<dbReference type="InterPro" id="IPR013783">
    <property type="entry name" value="Ig-like_fold"/>
</dbReference>
<keyword evidence="1" id="KW-0732">Signal</keyword>
<dbReference type="InterPro" id="IPR035986">
    <property type="entry name" value="PKD_dom_sf"/>
</dbReference>
<protein>
    <recommendedName>
        <fullName evidence="2">PKD domain-containing protein</fullName>
    </recommendedName>
</protein>
<evidence type="ECO:0000256" key="1">
    <source>
        <dbReference type="SAM" id="SignalP"/>
    </source>
</evidence>
<dbReference type="Gene3D" id="2.60.40.10">
    <property type="entry name" value="Immunoglobulins"/>
    <property type="match status" value="2"/>
</dbReference>
<name>A0A4Y1WV51_9BACT</name>
<proteinExistence type="predicted"/>
<dbReference type="SMART" id="SM00089">
    <property type="entry name" value="PKD"/>
    <property type="match status" value="2"/>
</dbReference>
<dbReference type="SUPFAM" id="SSF49299">
    <property type="entry name" value="PKD domain"/>
    <property type="match status" value="2"/>
</dbReference>
<dbReference type="InterPro" id="IPR002372">
    <property type="entry name" value="PQQ_rpt_dom"/>
</dbReference>
<dbReference type="AlphaFoldDB" id="A0A4Y1WV51"/>
<evidence type="ECO:0000313" key="4">
    <source>
        <dbReference type="Proteomes" id="UP000318946"/>
    </source>
</evidence>
<dbReference type="PROSITE" id="PS50093">
    <property type="entry name" value="PKD"/>
    <property type="match status" value="2"/>
</dbReference>
<dbReference type="Proteomes" id="UP000318946">
    <property type="component" value="Chromosome"/>
</dbReference>
<feature type="signal peptide" evidence="1">
    <location>
        <begin position="1"/>
        <end position="19"/>
    </location>
</feature>
<dbReference type="OrthoDB" id="1116290at2"/>
<dbReference type="RefSeq" id="WP_141413255.1">
    <property type="nucleotide sequence ID" value="NZ_AP019735.1"/>
</dbReference>
<sequence length="633" mass="67616">MKRYIYMIAAFALMGAASCQPDEEVAVHASFTTDKESYDVGDPVVLTNTSTAENALIAICKWELGKGVVSYETTPENISYDQAGEYVIKLTVTSDRGAKKSSFEKTILVVDNNIRPVADFSWSPEKVVAGEPVQFTDRSTDEDGEVVAWEWKFGTTTSDKQNPEFTFAAQGPTEVSLTVTDDKKGKNTKTVTIDVGRGTINLDLLWLYPYDDTKDAYVFGTSPAVSPDGEYVYVTSTGYSLVCFTKAGERLWAFDIGKDGASAENNSGSIKVQSPTPSVGGDGTVYALAGFNEPNKGAGGSAFYAISGGAAGGSQLWYVNTGVNTSFRFLSPAVTEKYLFIVARNVPSGHQNFQVYDKSSGNLVDERHVNSGSYGGVLPLKNGMVIAGTGGSHGMRVYFPDGTGKWKFSCVKSNGREHNYGGTGEDKTCEAPNGTQPASGPGGKVYILFQNQGVRADKSLGGGIVYCYDPAKTVYGQTPEPDWYCPVKGDCAQSGMGVALGEDGTVYAATQKTGSEAAHVTAISAQGVKRWEHAADGDINGVPAVDDQGFVYYNDRTTGKLVKLRPEDGSRVAEIKLADELRSSPTISYDGTIYVNGMKDDKPTVFAVKGAAEGCAASWSQQGGNPSKTEYMY</sequence>
<gene>
    <name evidence="3" type="ORF">A5CBH24_22760</name>
</gene>
<dbReference type="Pfam" id="PF18911">
    <property type="entry name" value="PKD_4"/>
    <property type="match status" value="1"/>
</dbReference>
<dbReference type="KEGG" id="acou:A5CBH24_22760"/>
<dbReference type="InterPro" id="IPR022409">
    <property type="entry name" value="PKD/Chitinase_dom"/>
</dbReference>
<dbReference type="InterPro" id="IPR000601">
    <property type="entry name" value="PKD_dom"/>
</dbReference>
<reference evidence="4" key="1">
    <citation type="submission" date="2019-06" db="EMBL/GenBank/DDBJ databases">
        <title>Alistipes onderdonkii subsp. vulgaris subsp. nov., Alistipes dispar sp. nov. and Alistipes communis sp. nov., isolated from human faeces, and creation of Alistipes onderdonkii subsp. onderdonkii subsp. nov.</title>
        <authorList>
            <person name="Sakamoto M."/>
            <person name="Ikeyama N."/>
            <person name="Ogata Y."/>
            <person name="Suda W."/>
            <person name="Iino T."/>
            <person name="Hattori M."/>
            <person name="Ohkuma M."/>
        </authorList>
    </citation>
    <scope>NUCLEOTIDE SEQUENCE [LARGE SCALE GENOMIC DNA]</scope>
    <source>
        <strain evidence="4">5CBH24</strain>
    </source>
</reference>
<feature type="domain" description="PKD" evidence="2">
    <location>
        <begin position="116"/>
        <end position="195"/>
    </location>
</feature>
<dbReference type="GeneID" id="78342991"/>
<dbReference type="PROSITE" id="PS51257">
    <property type="entry name" value="PROKAR_LIPOPROTEIN"/>
    <property type="match status" value="1"/>
</dbReference>
<dbReference type="SMART" id="SM00564">
    <property type="entry name" value="PQQ"/>
    <property type="match status" value="4"/>
</dbReference>